<evidence type="ECO:0000313" key="3">
    <source>
        <dbReference type="Proteomes" id="UP000036027"/>
    </source>
</evidence>
<name>A0A0J0YNZ2_9NEIS</name>
<reference evidence="2 3" key="1">
    <citation type="submission" date="2014-11" db="EMBL/GenBank/DDBJ databases">
        <title>Genome of a novel goose pathogen.</title>
        <authorList>
            <person name="Hansen C.M."/>
            <person name="Hueffer K."/>
            <person name="Choi S.C."/>
        </authorList>
    </citation>
    <scope>NUCLEOTIDE SEQUENCE [LARGE SCALE GENOMIC DNA]</scope>
    <source>
        <strain evidence="2 3">KH1503</strain>
    </source>
</reference>
<sequence>MHLTLALPALCRGGLDNAGGFDLPALSSLLRFGKFTAHSALQSEFYAKYLALGLIVIVGFPELLFVGRADVMSICA</sequence>
<keyword evidence="1" id="KW-1133">Transmembrane helix</keyword>
<gene>
    <name evidence="2" type="ORF">PL75_11305</name>
</gene>
<proteinExistence type="predicted"/>
<dbReference type="EMBL" id="JTDO01000157">
    <property type="protein sequence ID" value="KLT71874.1"/>
    <property type="molecule type" value="Genomic_DNA"/>
</dbReference>
<organism evidence="2 3">
    <name type="scientific">Neisseria arctica</name>
    <dbReference type="NCBI Taxonomy" id="1470200"/>
    <lineage>
        <taxon>Bacteria</taxon>
        <taxon>Pseudomonadati</taxon>
        <taxon>Pseudomonadota</taxon>
        <taxon>Betaproteobacteria</taxon>
        <taxon>Neisseriales</taxon>
        <taxon>Neisseriaceae</taxon>
        <taxon>Neisseria</taxon>
    </lineage>
</organism>
<feature type="non-terminal residue" evidence="2">
    <location>
        <position position="76"/>
    </location>
</feature>
<evidence type="ECO:0000313" key="2">
    <source>
        <dbReference type="EMBL" id="KLT71874.1"/>
    </source>
</evidence>
<evidence type="ECO:0000256" key="1">
    <source>
        <dbReference type="SAM" id="Phobius"/>
    </source>
</evidence>
<protein>
    <submittedName>
        <fullName evidence="2">Uncharacterized protein</fullName>
    </submittedName>
</protein>
<dbReference type="AlphaFoldDB" id="A0A0J0YNZ2"/>
<keyword evidence="1" id="KW-0812">Transmembrane</keyword>
<keyword evidence="3" id="KW-1185">Reference proteome</keyword>
<keyword evidence="1" id="KW-0472">Membrane</keyword>
<accession>A0A0J0YNZ2</accession>
<feature type="transmembrane region" description="Helical" evidence="1">
    <location>
        <begin position="45"/>
        <end position="66"/>
    </location>
</feature>
<comment type="caution">
    <text evidence="2">The sequence shown here is derived from an EMBL/GenBank/DDBJ whole genome shotgun (WGS) entry which is preliminary data.</text>
</comment>
<dbReference type="Proteomes" id="UP000036027">
    <property type="component" value="Unassembled WGS sequence"/>
</dbReference>